<gene>
    <name evidence="4" type="ORF">JYZ213_LOCUS20636</name>
    <name evidence="6" type="ORF">OKA104_LOCUS39604</name>
    <name evidence="5" type="ORF">OXD698_LOCUS27457</name>
</gene>
<dbReference type="SMART" id="SM00560">
    <property type="entry name" value="LamGL"/>
    <property type="match status" value="1"/>
</dbReference>
<dbReference type="SUPFAM" id="SSF49899">
    <property type="entry name" value="Concanavalin A-like lectins/glucanases"/>
    <property type="match status" value="1"/>
</dbReference>
<dbReference type="InterPro" id="IPR013320">
    <property type="entry name" value="ConA-like_dom_sf"/>
</dbReference>
<dbReference type="Proteomes" id="UP000663881">
    <property type="component" value="Unassembled WGS sequence"/>
</dbReference>
<dbReference type="AlphaFoldDB" id="A0A819LQ03"/>
<evidence type="ECO:0000259" key="3">
    <source>
        <dbReference type="SMART" id="SM00560"/>
    </source>
</evidence>
<dbReference type="Proteomes" id="UP000663845">
    <property type="component" value="Unassembled WGS sequence"/>
</dbReference>
<sequence>MENNAFDVISGLSGTGVNSPTYVTPGITGSGYALKLIRSSHQYITIPIYKSFVNTSFTVEMWIHPTILDHRGVFPLFTQKDTESQDHFLHMIIRGFHLSLDFLNDGVDGATALTTNTWYHVAFVYDYSSKTQIIYLNGYQDASRISNEPYLGTSGSINIGMYSGGDFYRYFDGRIDQVSLTMAAKSAGDILNDATLASWHSFDCEITHDSGPNKLQGKAVDVTLAPGKVNQGLSFTSPSSYYQVRRRLS</sequence>
<dbReference type="Pfam" id="PF13385">
    <property type="entry name" value="Laminin_G_3"/>
    <property type="match status" value="1"/>
</dbReference>
<feature type="domain" description="LamG-like jellyroll fold" evidence="3">
    <location>
        <begin position="55"/>
        <end position="188"/>
    </location>
</feature>
<evidence type="ECO:0000313" key="6">
    <source>
        <dbReference type="EMBL" id="CAF4175733.1"/>
    </source>
</evidence>
<evidence type="ECO:0000313" key="7">
    <source>
        <dbReference type="Proteomes" id="UP000663844"/>
    </source>
</evidence>
<organism evidence="5 7">
    <name type="scientific">Adineta steineri</name>
    <dbReference type="NCBI Taxonomy" id="433720"/>
    <lineage>
        <taxon>Eukaryota</taxon>
        <taxon>Metazoa</taxon>
        <taxon>Spiralia</taxon>
        <taxon>Gnathifera</taxon>
        <taxon>Rotifera</taxon>
        <taxon>Eurotatoria</taxon>
        <taxon>Bdelloidea</taxon>
        <taxon>Adinetida</taxon>
        <taxon>Adinetidae</taxon>
        <taxon>Adineta</taxon>
    </lineage>
</organism>
<dbReference type="Proteomes" id="UP000663844">
    <property type="component" value="Unassembled WGS sequence"/>
</dbReference>
<comment type="caution">
    <text evidence="5">The sequence shown here is derived from an EMBL/GenBank/DDBJ whole genome shotgun (WGS) entry which is preliminary data.</text>
</comment>
<dbReference type="Gene3D" id="2.60.120.200">
    <property type="match status" value="1"/>
</dbReference>
<accession>A0A819LQ03</accession>
<evidence type="ECO:0000256" key="1">
    <source>
        <dbReference type="ARBA" id="ARBA00022729"/>
    </source>
</evidence>
<reference evidence="5" key="1">
    <citation type="submission" date="2021-02" db="EMBL/GenBank/DDBJ databases">
        <authorList>
            <person name="Nowell W R."/>
        </authorList>
    </citation>
    <scope>NUCLEOTIDE SEQUENCE</scope>
</reference>
<keyword evidence="1" id="KW-0732">Signal</keyword>
<name>A0A819LQ03_9BILA</name>
<evidence type="ECO:0000313" key="5">
    <source>
        <dbReference type="EMBL" id="CAF3964544.1"/>
    </source>
</evidence>
<proteinExistence type="predicted"/>
<keyword evidence="2" id="KW-1015">Disulfide bond</keyword>
<dbReference type="EMBL" id="CAJOAY010007898">
    <property type="protein sequence ID" value="CAF4175733.1"/>
    <property type="molecule type" value="Genomic_DNA"/>
</dbReference>
<dbReference type="EMBL" id="CAJNOG010000219">
    <property type="protein sequence ID" value="CAF1087281.1"/>
    <property type="molecule type" value="Genomic_DNA"/>
</dbReference>
<protein>
    <recommendedName>
        <fullName evidence="3">LamG-like jellyroll fold domain-containing protein</fullName>
    </recommendedName>
</protein>
<evidence type="ECO:0000256" key="2">
    <source>
        <dbReference type="ARBA" id="ARBA00023157"/>
    </source>
</evidence>
<dbReference type="EMBL" id="CAJOAZ010002845">
    <property type="protein sequence ID" value="CAF3964544.1"/>
    <property type="molecule type" value="Genomic_DNA"/>
</dbReference>
<evidence type="ECO:0000313" key="4">
    <source>
        <dbReference type="EMBL" id="CAF1087281.1"/>
    </source>
</evidence>
<dbReference type="InterPro" id="IPR006558">
    <property type="entry name" value="LamG-like"/>
</dbReference>